<proteinExistence type="predicted"/>
<evidence type="ECO:0000313" key="1">
    <source>
        <dbReference type="EMBL" id="KAJ1199867.1"/>
    </source>
</evidence>
<gene>
    <name evidence="1" type="ORF">NDU88_003699</name>
</gene>
<reference evidence="1" key="1">
    <citation type="journal article" date="2022" name="bioRxiv">
        <title>Sequencing and chromosome-scale assembly of the giantPleurodeles waltlgenome.</title>
        <authorList>
            <person name="Brown T."/>
            <person name="Elewa A."/>
            <person name="Iarovenko S."/>
            <person name="Subramanian E."/>
            <person name="Araus A.J."/>
            <person name="Petzold A."/>
            <person name="Susuki M."/>
            <person name="Suzuki K.-i.T."/>
            <person name="Hayashi T."/>
            <person name="Toyoda A."/>
            <person name="Oliveira C."/>
            <person name="Osipova E."/>
            <person name="Leigh N.D."/>
            <person name="Simon A."/>
            <person name="Yun M.H."/>
        </authorList>
    </citation>
    <scope>NUCLEOTIDE SEQUENCE</scope>
    <source>
        <strain evidence="1">20211129_DDA</strain>
        <tissue evidence="1">Liver</tissue>
    </source>
</reference>
<name>A0AAV7VEY1_PLEWA</name>
<accession>A0AAV7VEY1</accession>
<organism evidence="1 2">
    <name type="scientific">Pleurodeles waltl</name>
    <name type="common">Iberian ribbed newt</name>
    <dbReference type="NCBI Taxonomy" id="8319"/>
    <lineage>
        <taxon>Eukaryota</taxon>
        <taxon>Metazoa</taxon>
        <taxon>Chordata</taxon>
        <taxon>Craniata</taxon>
        <taxon>Vertebrata</taxon>
        <taxon>Euteleostomi</taxon>
        <taxon>Amphibia</taxon>
        <taxon>Batrachia</taxon>
        <taxon>Caudata</taxon>
        <taxon>Salamandroidea</taxon>
        <taxon>Salamandridae</taxon>
        <taxon>Pleurodelinae</taxon>
        <taxon>Pleurodeles</taxon>
    </lineage>
</organism>
<comment type="caution">
    <text evidence="1">The sequence shown here is derived from an EMBL/GenBank/DDBJ whole genome shotgun (WGS) entry which is preliminary data.</text>
</comment>
<evidence type="ECO:0000313" key="2">
    <source>
        <dbReference type="Proteomes" id="UP001066276"/>
    </source>
</evidence>
<dbReference type="AlphaFoldDB" id="A0AAV7VEY1"/>
<protein>
    <submittedName>
        <fullName evidence="1">Uncharacterized protein</fullName>
    </submittedName>
</protein>
<sequence length="137" mass="15293">MAGVLLWMRAGWQPECTRRGANVWRSGTVIHANPFSAHAEHQANVDLPGEKRSRPCWSFDKSLLVDKGWVQILKTSVWLGGRQLISSPVGTGKKNTGYNKGMLLATNTSFLIQVIDYYSQNNKPAAIIMLTQRKPLI</sequence>
<keyword evidence="2" id="KW-1185">Reference proteome</keyword>
<dbReference type="EMBL" id="JANPWB010000003">
    <property type="protein sequence ID" value="KAJ1199867.1"/>
    <property type="molecule type" value="Genomic_DNA"/>
</dbReference>
<dbReference type="Proteomes" id="UP001066276">
    <property type="component" value="Chromosome 2_1"/>
</dbReference>